<keyword evidence="1" id="KW-0175">Coiled coil</keyword>
<dbReference type="AlphaFoldDB" id="A0A4P9WZY3"/>
<evidence type="ECO:0000256" key="2">
    <source>
        <dbReference type="SAM" id="MobiDB-lite"/>
    </source>
</evidence>
<feature type="compositionally biased region" description="Basic and acidic residues" evidence="2">
    <location>
        <begin position="784"/>
        <end position="795"/>
    </location>
</feature>
<feature type="compositionally biased region" description="Low complexity" evidence="2">
    <location>
        <begin position="735"/>
        <end position="755"/>
    </location>
</feature>
<evidence type="ECO:0000256" key="1">
    <source>
        <dbReference type="SAM" id="Coils"/>
    </source>
</evidence>
<feature type="compositionally biased region" description="Low complexity" evidence="2">
    <location>
        <begin position="27"/>
        <end position="42"/>
    </location>
</feature>
<feature type="compositionally biased region" description="Low complexity" evidence="2">
    <location>
        <begin position="67"/>
        <end position="89"/>
    </location>
</feature>
<name>A0A4P9WZY3_9FUNG</name>
<feature type="coiled-coil region" evidence="1">
    <location>
        <begin position="543"/>
        <end position="619"/>
    </location>
</feature>
<evidence type="ECO:0000313" key="3">
    <source>
        <dbReference type="EMBL" id="RKO99159.1"/>
    </source>
</evidence>
<reference evidence="4" key="1">
    <citation type="journal article" date="2018" name="Nat. Microbiol.">
        <title>Leveraging single-cell genomics to expand the fungal tree of life.</title>
        <authorList>
            <person name="Ahrendt S.R."/>
            <person name="Quandt C.A."/>
            <person name="Ciobanu D."/>
            <person name="Clum A."/>
            <person name="Salamov A."/>
            <person name="Andreopoulos B."/>
            <person name="Cheng J.F."/>
            <person name="Woyke T."/>
            <person name="Pelin A."/>
            <person name="Henrissat B."/>
            <person name="Reynolds N.K."/>
            <person name="Benny G.L."/>
            <person name="Smith M.E."/>
            <person name="James T.Y."/>
            <person name="Grigoriev I.V."/>
        </authorList>
    </citation>
    <scope>NUCLEOTIDE SEQUENCE [LARGE SCALE GENOMIC DNA]</scope>
    <source>
        <strain evidence="4">ATCC 52028</strain>
    </source>
</reference>
<keyword evidence="4" id="KW-1185">Reference proteome</keyword>
<gene>
    <name evidence="3" type="ORF">CXG81DRAFT_28059</name>
</gene>
<dbReference type="EMBL" id="ML014313">
    <property type="protein sequence ID" value="RKO99159.1"/>
    <property type="molecule type" value="Genomic_DNA"/>
</dbReference>
<protein>
    <submittedName>
        <fullName evidence="3">Uncharacterized protein</fullName>
    </submittedName>
</protein>
<feature type="region of interest" description="Disordered" evidence="2">
    <location>
        <begin position="1"/>
        <end position="129"/>
    </location>
</feature>
<evidence type="ECO:0000313" key="4">
    <source>
        <dbReference type="Proteomes" id="UP000274922"/>
    </source>
</evidence>
<dbReference type="Proteomes" id="UP000274922">
    <property type="component" value="Unassembled WGS sequence"/>
</dbReference>
<feature type="compositionally biased region" description="Low complexity" evidence="2">
    <location>
        <begin position="766"/>
        <end position="781"/>
    </location>
</feature>
<accession>A0A4P9WZY3</accession>
<sequence length="851" mass="90289">MADTMRPSPLGPGWASLSSLAPPPRATSPSSPSRAASGLSGRPLTAAARHSSDALCSPSSAPTARLRAPGSARASTGSRGAATGTLAASPTRVASSRLVHAHDGVLPGITPTDRPGGDGSVEREATASTSRLSHLVRQLTDSEDHVITASERQLDALCQHVAQMQTAYTALARFVDERNGREPLSDALVCREVFAFLAAARAHTAELPARAPRTGDDDDDDGDLRRGIASWCAAQTAWLGDLDVLLRRMNPAIAAFRQADEENFVLRGMLQTMSARERAQSSTDLAQSLASLVVEKRANVVSPDVADQACDTSDLMGELCPPVAAPVVVAAPTVAATSAPAPTPLPETSTNVPSGAAPQAVEVACGPDRPIARFVNDYVMVDIPDPAVALLEASTARVAMLEDALAMASERHATATATAAATLQAETARWAEEKRVVSDDCLRKLTASTRQAQDATSKLHTLRGEMETMRVALDDATRTRDELRAMAVTASRNERESHVEQARLTQHVATLTADLGQSASALAQSKERLLELGATLETQVRTTNALMEAKQALEEALAASREQLAVYEARIGTLETAVAASEAAELQRRTELAQSTQALAQTRETLERTEMQYRTTQQQLETFMALPEPHIVPPDALRAPAASTVLGVNPQSHFSLLALDATQLQYPEGAAIADIIASNEFRIGLLEKKNRELREQEMHGLLAQSAMLPPHRTRSARIRQMALNPEALTQHFAASAAEPAVSPAATPLTPLRPTTGRSGPLWMSHSSPSTPANAAYAASATHGDAARSDTRSVDHLRTGSSSFRAASAAEAAAAAHTFYLPRPKPLSSAPHERVKPQRRSDYAVIGHPSRN</sequence>
<proteinExistence type="predicted"/>
<feature type="region of interest" description="Disordered" evidence="2">
    <location>
        <begin position="818"/>
        <end position="851"/>
    </location>
</feature>
<feature type="compositionally biased region" description="Basic and acidic residues" evidence="2">
    <location>
        <begin position="830"/>
        <end position="841"/>
    </location>
</feature>
<feature type="region of interest" description="Disordered" evidence="2">
    <location>
        <begin position="735"/>
        <end position="795"/>
    </location>
</feature>
<organism evidence="3 4">
    <name type="scientific">Caulochytrium protostelioides</name>
    <dbReference type="NCBI Taxonomy" id="1555241"/>
    <lineage>
        <taxon>Eukaryota</taxon>
        <taxon>Fungi</taxon>
        <taxon>Fungi incertae sedis</taxon>
        <taxon>Chytridiomycota</taxon>
        <taxon>Chytridiomycota incertae sedis</taxon>
        <taxon>Chytridiomycetes</taxon>
        <taxon>Caulochytriales</taxon>
        <taxon>Caulochytriaceae</taxon>
        <taxon>Caulochytrium</taxon>
    </lineage>
</organism>